<dbReference type="InterPro" id="IPR011990">
    <property type="entry name" value="TPR-like_helical_dom_sf"/>
</dbReference>
<feature type="compositionally biased region" description="Pro residues" evidence="1">
    <location>
        <begin position="53"/>
        <end position="63"/>
    </location>
</feature>
<feature type="signal peptide" evidence="2">
    <location>
        <begin position="1"/>
        <end position="21"/>
    </location>
</feature>
<evidence type="ECO:0000313" key="4">
    <source>
        <dbReference type="Proteomes" id="UP001203284"/>
    </source>
</evidence>
<evidence type="ECO:0000256" key="1">
    <source>
        <dbReference type="SAM" id="MobiDB-lite"/>
    </source>
</evidence>
<sequence length="854" mass="91272">MSLNRALLLVLLGTAVVPAIAQQIELPGSKSADKQDTPKPETSGAAQAAGTTPAPPAGNPAPTSPGAGTPASGTNAAVKAGPKVTVDESALRYFASQGDTRRMDAEIARLRALYPDWNPPSDLYAPIAQSDAELENMWRLFGEGKYSDVRSAIAARQASQTGWTPPADLLARLDEAEARRRLVNASDAQQWATVLRVATDTPALLTCASVDVIWRVAEAFVKTSQPDRAQDAYTYVLNNCTNSAERVATIQKAMGTLDDKRIDQLMTLERKNPDSVGEFKALREEMLRRKVGQAALDSKTLISQDELTAMGELARAAKGAGDPLVLAWYLYRHDQQAAALEWFKLALDRDGGAKAAEGYVLTMVAQGRAVEAEPIAYQWRDSSPENRKAYLDTVVSLLTTDPPILLDQSVIDHFSPIVLGSKYVSGAQALGWYAYNTGQLPIALTWFQTAVNWAPNDEPSAYGLALTLFRLNETAALNDVVARWRGRSERIMALTDPVLRARLAAEEAAKAAANPQLNQQLQAQQQQLRLIDPVGAAAARARAGLDMNSVGPVNAARAVGAPAPAASRIPAAYGTAPAAVGSQPAASSNVMSYQQNMPAAVGGPAFPAALGTTARAYGTSAVAAQAVPMQTARAPLSAQASGPAVEPAGTSVIVRKGAPEPRVSTTRSRGQVATRSGRGCLANTQNAYRSGRITPGAAVSRGWCLMDLNRPMEAVEAFDLALKNGASGKTAEDAAYGKSLAYMRKNLTNDAQIAATETPQTPRRATQLNVDILAQRAITSYKDDRFVEAIIALDERARLVPEDQGLMMIRGWSYFHLRDMQSADRIFKALAAAGNKDAQAGVFAILDYTRKYRY</sequence>
<keyword evidence="4" id="KW-1185">Reference proteome</keyword>
<evidence type="ECO:0008006" key="5">
    <source>
        <dbReference type="Google" id="ProtNLM"/>
    </source>
</evidence>
<keyword evidence="2" id="KW-0732">Signal</keyword>
<reference evidence="3 4" key="1">
    <citation type="submission" date="2022-04" db="EMBL/GenBank/DDBJ databases">
        <authorList>
            <person name="Grouzdev D.S."/>
            <person name="Pantiukh K.S."/>
            <person name="Krutkina M.S."/>
        </authorList>
    </citation>
    <scope>NUCLEOTIDE SEQUENCE [LARGE SCALE GENOMIC DNA]</scope>
    <source>
        <strain evidence="3 4">6x-1</strain>
    </source>
</reference>
<proteinExistence type="predicted"/>
<dbReference type="Proteomes" id="UP001203284">
    <property type="component" value="Unassembled WGS sequence"/>
</dbReference>
<name>A0ABT0DB82_9HYPH</name>
<evidence type="ECO:0000313" key="3">
    <source>
        <dbReference type="EMBL" id="MCK0197195.1"/>
    </source>
</evidence>
<dbReference type="RefSeq" id="WP_247028812.1">
    <property type="nucleotide sequence ID" value="NZ_JALKCH010000005.1"/>
</dbReference>
<evidence type="ECO:0000256" key="2">
    <source>
        <dbReference type="SAM" id="SignalP"/>
    </source>
</evidence>
<accession>A0ABT0DB82</accession>
<dbReference type="Gene3D" id="1.25.40.10">
    <property type="entry name" value="Tetratricopeptide repeat domain"/>
    <property type="match status" value="2"/>
</dbReference>
<feature type="compositionally biased region" description="Low complexity" evidence="1">
    <location>
        <begin position="42"/>
        <end position="52"/>
    </location>
</feature>
<comment type="caution">
    <text evidence="3">The sequence shown here is derived from an EMBL/GenBank/DDBJ whole genome shotgun (WGS) entry which is preliminary data.</text>
</comment>
<dbReference type="EMBL" id="JALKCH010000005">
    <property type="protein sequence ID" value="MCK0197195.1"/>
    <property type="molecule type" value="Genomic_DNA"/>
</dbReference>
<gene>
    <name evidence="3" type="ORF">MWN34_09750</name>
</gene>
<feature type="compositionally biased region" description="Low complexity" evidence="1">
    <location>
        <begin position="64"/>
        <end position="74"/>
    </location>
</feature>
<protein>
    <recommendedName>
        <fullName evidence="5">Cellulose synthase</fullName>
    </recommendedName>
</protein>
<feature type="chain" id="PRO_5047410456" description="Cellulose synthase" evidence="2">
    <location>
        <begin position="22"/>
        <end position="854"/>
    </location>
</feature>
<dbReference type="SUPFAM" id="SSF48452">
    <property type="entry name" value="TPR-like"/>
    <property type="match status" value="2"/>
</dbReference>
<organism evidence="3 4">
    <name type="scientific">Ancylobacter crimeensis</name>
    <dbReference type="NCBI Taxonomy" id="2579147"/>
    <lineage>
        <taxon>Bacteria</taxon>
        <taxon>Pseudomonadati</taxon>
        <taxon>Pseudomonadota</taxon>
        <taxon>Alphaproteobacteria</taxon>
        <taxon>Hyphomicrobiales</taxon>
        <taxon>Xanthobacteraceae</taxon>
        <taxon>Ancylobacter</taxon>
    </lineage>
</organism>
<feature type="region of interest" description="Disordered" evidence="1">
    <location>
        <begin position="28"/>
        <end position="81"/>
    </location>
</feature>